<evidence type="ECO:0000256" key="9">
    <source>
        <dbReference type="ARBA" id="ARBA00022955"/>
    </source>
</evidence>
<keyword evidence="8" id="KW-0067">ATP-binding</keyword>
<keyword evidence="5 13" id="KW-0808">Transferase</keyword>
<dbReference type="GO" id="GO:0010142">
    <property type="term" value="P:farnesyl diphosphate biosynthetic process, mevalonate pathway"/>
    <property type="evidence" value="ECO:0007669"/>
    <property type="project" value="TreeGrafter"/>
</dbReference>
<dbReference type="PANTHER" id="PTHR31814:SF2">
    <property type="entry name" value="PHOSPHOMEVALONATE KINASE"/>
    <property type="match status" value="1"/>
</dbReference>
<dbReference type="EMBL" id="CABVLU010000002">
    <property type="protein sequence ID" value="VVT51698.1"/>
    <property type="molecule type" value="Genomic_DNA"/>
</dbReference>
<evidence type="ECO:0000256" key="5">
    <source>
        <dbReference type="ARBA" id="ARBA00022679"/>
    </source>
</evidence>
<keyword evidence="11 13" id="KW-0753">Steroid metabolism</keyword>
<comment type="catalytic activity">
    <reaction evidence="12">
        <text>(R)-5-phosphomevalonate + ATP = (R)-5-diphosphomevalonate + ADP</text>
        <dbReference type="Rhea" id="RHEA:16341"/>
        <dbReference type="ChEBI" id="CHEBI:30616"/>
        <dbReference type="ChEBI" id="CHEBI:57557"/>
        <dbReference type="ChEBI" id="CHEBI:58146"/>
        <dbReference type="ChEBI" id="CHEBI:456216"/>
        <dbReference type="EC" id="2.7.4.2"/>
    </reaction>
    <physiologicalReaction direction="left-to-right" evidence="12">
        <dbReference type="Rhea" id="RHEA:16342"/>
    </physiologicalReaction>
</comment>
<keyword evidence="6" id="KW-0547">Nucleotide-binding</keyword>
<organism evidence="15 16">
    <name type="scientific">Magnusiomyces paraingens</name>
    <dbReference type="NCBI Taxonomy" id="2606893"/>
    <lineage>
        <taxon>Eukaryota</taxon>
        <taxon>Fungi</taxon>
        <taxon>Dikarya</taxon>
        <taxon>Ascomycota</taxon>
        <taxon>Saccharomycotina</taxon>
        <taxon>Dipodascomycetes</taxon>
        <taxon>Dipodascales</taxon>
        <taxon>Dipodascaceae</taxon>
        <taxon>Magnusiomyces</taxon>
    </lineage>
</organism>
<sequence>MSQKLAYSATGKALLAGGYLVLVPEYSAYVVALSARMHAIIHGSPVSGNKTTITAQSPQFAQGKWRFEVDTSGPNAYQAMVATHFPQNPFLEYAITVVLSYLQPIHNYNIELTIYSDDGYHSQDEAKGNSDSRFHNHDLPIHKVPKTGLGSSAALTAAVTAALLGFYRSLGVPLNADSATPTLLDVNSRADLVLVHNLAQLAHCTAQGKIGSGFDVAAAVFGSLVYRRFPAAAIAAVADLGHTARVPLGDDTIPQTAAYLKAMRELVDAPIDNTEGPWAPLQLEPCAMPRGIAVLMGDVRGGSETPKLVSTILQWRKDKPEEAGRVWTALNAANMGVVSALAGLRALEQKLGPKAYDEKLLAGEGLDELGEQLRLVRKYLKEMTDLSKVPVEPEEQTRLLDACAKLPGVVGGVVPGAGGYDAISLVVVASAIPQLKEASRELPISWLDLREQSQGLVQEDPEHTQYSV</sequence>
<evidence type="ECO:0000256" key="7">
    <source>
        <dbReference type="ARBA" id="ARBA00022777"/>
    </source>
</evidence>
<dbReference type="GO" id="GO:0006696">
    <property type="term" value="P:ergosterol biosynthetic process"/>
    <property type="evidence" value="ECO:0007669"/>
    <property type="project" value="TreeGrafter"/>
</dbReference>
<dbReference type="InterPro" id="IPR014721">
    <property type="entry name" value="Ribsml_uS5_D2-typ_fold_subgr"/>
</dbReference>
<keyword evidence="9 13" id="KW-0752">Steroid biosynthesis</keyword>
<evidence type="ECO:0000256" key="11">
    <source>
        <dbReference type="ARBA" id="ARBA00023221"/>
    </source>
</evidence>
<comment type="similarity">
    <text evidence="2 13">Belongs to the GHMP kinase family. Mevalonate kinase subfamily.</text>
</comment>
<evidence type="ECO:0000259" key="14">
    <source>
        <dbReference type="Pfam" id="PF00288"/>
    </source>
</evidence>
<dbReference type="GO" id="GO:0004631">
    <property type="term" value="F:phosphomevalonate kinase activity"/>
    <property type="evidence" value="ECO:0007669"/>
    <property type="project" value="UniProtKB-UniRule"/>
</dbReference>
<gene>
    <name evidence="15" type="ORF">SAPINGB_P003183</name>
</gene>
<dbReference type="Pfam" id="PF00288">
    <property type="entry name" value="GHMP_kinases_N"/>
    <property type="match status" value="1"/>
</dbReference>
<dbReference type="EC" id="2.7.4.2" evidence="3 13"/>
<dbReference type="InterPro" id="IPR020568">
    <property type="entry name" value="Ribosomal_Su5_D2-typ_SF"/>
</dbReference>
<evidence type="ECO:0000256" key="12">
    <source>
        <dbReference type="ARBA" id="ARBA00029326"/>
    </source>
</evidence>
<proteinExistence type="inferred from homology"/>
<name>A0A5E8BPT7_9ASCO</name>
<dbReference type="InterPro" id="IPR036554">
    <property type="entry name" value="GHMP_kinase_C_sf"/>
</dbReference>
<keyword evidence="16" id="KW-1185">Reference proteome</keyword>
<evidence type="ECO:0000313" key="16">
    <source>
        <dbReference type="Proteomes" id="UP000398389"/>
    </source>
</evidence>
<dbReference type="OrthoDB" id="10262935at2759"/>
<reference evidence="15 16" key="1">
    <citation type="submission" date="2019-09" db="EMBL/GenBank/DDBJ databases">
        <authorList>
            <person name="Brejova B."/>
        </authorList>
    </citation>
    <scope>NUCLEOTIDE SEQUENCE [LARGE SCALE GENOMIC DNA]</scope>
</reference>
<feature type="domain" description="GHMP kinase N-terminal" evidence="14">
    <location>
        <begin position="145"/>
        <end position="222"/>
    </location>
</feature>
<dbReference type="InterPro" id="IPR035102">
    <property type="entry name" value="Phosphomevalonate_kinase"/>
</dbReference>
<dbReference type="GO" id="GO:0005777">
    <property type="term" value="C:peroxisome"/>
    <property type="evidence" value="ECO:0007669"/>
    <property type="project" value="TreeGrafter"/>
</dbReference>
<accession>A0A5E8BPT7</accession>
<evidence type="ECO:0000256" key="6">
    <source>
        <dbReference type="ARBA" id="ARBA00022741"/>
    </source>
</evidence>
<dbReference type="Proteomes" id="UP000398389">
    <property type="component" value="Unassembled WGS sequence"/>
</dbReference>
<dbReference type="InterPro" id="IPR006203">
    <property type="entry name" value="GHMP_knse_ATP-bd_CS"/>
</dbReference>
<protein>
    <recommendedName>
        <fullName evidence="3 13">Phosphomevalonate kinase</fullName>
        <ecNumber evidence="3 13">2.7.4.2</ecNumber>
    </recommendedName>
</protein>
<evidence type="ECO:0000256" key="8">
    <source>
        <dbReference type="ARBA" id="ARBA00022840"/>
    </source>
</evidence>
<dbReference type="GeneID" id="43582001"/>
<evidence type="ECO:0000256" key="4">
    <source>
        <dbReference type="ARBA" id="ARBA00022516"/>
    </source>
</evidence>
<dbReference type="GO" id="GO:0019287">
    <property type="term" value="P:isopentenyl diphosphate biosynthetic process, mevalonate pathway"/>
    <property type="evidence" value="ECO:0007669"/>
    <property type="project" value="UniProtKB-UniRule"/>
</dbReference>
<evidence type="ECO:0000256" key="13">
    <source>
        <dbReference type="PIRNR" id="PIRNR017288"/>
    </source>
</evidence>
<evidence type="ECO:0000256" key="2">
    <source>
        <dbReference type="ARBA" id="ARBA00006495"/>
    </source>
</evidence>
<evidence type="ECO:0000313" key="15">
    <source>
        <dbReference type="EMBL" id="VVT51698.1"/>
    </source>
</evidence>
<dbReference type="PIRSF" id="PIRSF017288">
    <property type="entry name" value="PMK_GHMP_euk"/>
    <property type="match status" value="1"/>
</dbReference>
<dbReference type="InterPro" id="IPR006204">
    <property type="entry name" value="GHMP_kinase_N_dom"/>
</dbReference>
<keyword evidence="4 13" id="KW-0444">Lipid biosynthesis</keyword>
<dbReference type="GO" id="GO:0005524">
    <property type="term" value="F:ATP binding"/>
    <property type="evidence" value="ECO:0007669"/>
    <property type="project" value="UniProtKB-UniRule"/>
</dbReference>
<dbReference type="UniPathway" id="UPA00057">
    <property type="reaction ID" value="UER00099"/>
</dbReference>
<dbReference type="RefSeq" id="XP_031853792.1">
    <property type="nucleotide sequence ID" value="XM_031997901.1"/>
</dbReference>
<keyword evidence="10 13" id="KW-0443">Lipid metabolism</keyword>
<evidence type="ECO:0000256" key="3">
    <source>
        <dbReference type="ARBA" id="ARBA00012958"/>
    </source>
</evidence>
<dbReference type="SUPFAM" id="SSF54211">
    <property type="entry name" value="Ribosomal protein S5 domain 2-like"/>
    <property type="match status" value="1"/>
</dbReference>
<dbReference type="SUPFAM" id="SSF55060">
    <property type="entry name" value="GHMP Kinase, C-terminal domain"/>
    <property type="match status" value="1"/>
</dbReference>
<dbReference type="InterPro" id="IPR016005">
    <property type="entry name" value="Erg8"/>
</dbReference>
<dbReference type="Gene3D" id="3.30.230.10">
    <property type="match status" value="1"/>
</dbReference>
<keyword evidence="7 13" id="KW-0418">Kinase</keyword>
<dbReference type="AlphaFoldDB" id="A0A5E8BPT7"/>
<dbReference type="PANTHER" id="PTHR31814">
    <property type="match status" value="1"/>
</dbReference>
<dbReference type="PROSITE" id="PS00627">
    <property type="entry name" value="GHMP_KINASES_ATP"/>
    <property type="match status" value="1"/>
</dbReference>
<comment type="pathway">
    <text evidence="1 13">Isoprenoid biosynthesis; isopentenyl diphosphate biosynthesis via mevalonate pathway; isopentenyl diphosphate from (R)-mevalonate: step 2/3.</text>
</comment>
<evidence type="ECO:0000256" key="1">
    <source>
        <dbReference type="ARBA" id="ARBA00005017"/>
    </source>
</evidence>
<evidence type="ECO:0000256" key="10">
    <source>
        <dbReference type="ARBA" id="ARBA00023098"/>
    </source>
</evidence>